<sequence>MEKLGSLKSVGQQLANSRIFSGTYALVIVEGSGKRLIRPMCYQCSPEAMPENMICSMQYPETYNARGNNLEGF</sequence>
<evidence type="ECO:0000313" key="2">
    <source>
        <dbReference type="Proteomes" id="UP000006876"/>
    </source>
</evidence>
<dbReference type="KEGG" id="axy:AXYL_06708"/>
<accession>E3HY38</accession>
<dbReference type="eggNOG" id="COG2135">
    <property type="taxonomic scope" value="Bacteria"/>
</dbReference>
<proteinExistence type="predicted"/>
<organism evidence="1 2">
    <name type="scientific">Achromobacter xylosoxidans (strain A8)</name>
    <dbReference type="NCBI Taxonomy" id="762376"/>
    <lineage>
        <taxon>Bacteria</taxon>
        <taxon>Pseudomonadati</taxon>
        <taxon>Pseudomonadota</taxon>
        <taxon>Betaproteobacteria</taxon>
        <taxon>Burkholderiales</taxon>
        <taxon>Alcaligenaceae</taxon>
        <taxon>Achromobacter</taxon>
    </lineage>
</organism>
<protein>
    <submittedName>
        <fullName evidence="1">Uncharacterized protein</fullName>
    </submittedName>
</protein>
<name>E3HY38_ACHXA</name>
<geneLocation type="plasmid" evidence="1 2">
    <name>pA82</name>
</geneLocation>
<dbReference type="SUPFAM" id="SSF143081">
    <property type="entry name" value="BB1717-like"/>
    <property type="match status" value="1"/>
</dbReference>
<reference evidence="2" key="1">
    <citation type="journal article" date="2011" name="J. Bacteriol.">
        <title>Complete genome sequence of the haloaromatic acid-degrading bacterium Achromobacter xylosoxidans A8.</title>
        <authorList>
            <person name="Strnad H."/>
            <person name="Ridl J."/>
            <person name="Paces J."/>
            <person name="Kolar M."/>
            <person name="Vlcek C."/>
            <person name="Paces V."/>
        </authorList>
    </citation>
    <scope>NUCLEOTIDE SEQUENCE [LARGE SCALE GENOMIC DNA]</scope>
    <source>
        <strain evidence="2">A8</strain>
        <plasmid evidence="2">pA82</plasmid>
    </source>
</reference>
<dbReference type="AlphaFoldDB" id="E3HY38"/>
<dbReference type="InterPro" id="IPR036590">
    <property type="entry name" value="SRAP-like"/>
</dbReference>
<dbReference type="Proteomes" id="UP000006876">
    <property type="component" value="Plasmid pA82"/>
</dbReference>
<evidence type="ECO:0000313" key="1">
    <source>
        <dbReference type="EMBL" id="ADP19992.1"/>
    </source>
</evidence>
<keyword evidence="1" id="KW-0614">Plasmid</keyword>
<gene>
    <name evidence="1" type="ordered locus">AXYL_06708</name>
</gene>
<dbReference type="EMBL" id="CP002289">
    <property type="protein sequence ID" value="ADP19992.1"/>
    <property type="molecule type" value="Genomic_DNA"/>
</dbReference>
<dbReference type="HOGENOM" id="CLU_2696014_0_0_4"/>